<keyword evidence="2" id="KW-0169">Cobalamin biosynthesis</keyword>
<feature type="domain" description="Methyltransferase" evidence="7">
    <location>
        <begin position="254"/>
        <end position="318"/>
    </location>
</feature>
<dbReference type="PANTHER" id="PTHR43182">
    <property type="entry name" value="COBALT-PRECORRIN-6B C(15)-METHYLTRANSFERASE (DECARBOXYLATING)"/>
    <property type="match status" value="1"/>
</dbReference>
<dbReference type="Gene3D" id="3.40.50.150">
    <property type="entry name" value="Vaccinia Virus protein VP39"/>
    <property type="match status" value="1"/>
</dbReference>
<evidence type="ECO:0000256" key="4">
    <source>
        <dbReference type="ARBA" id="ARBA00022679"/>
    </source>
</evidence>
<comment type="caution">
    <text evidence="8">The sequence shown here is derived from an EMBL/GenBank/DDBJ whole genome shotgun (WGS) entry which is preliminary data.</text>
</comment>
<dbReference type="Pfam" id="PF00590">
    <property type="entry name" value="TP_methylase"/>
    <property type="match status" value="1"/>
</dbReference>
<dbReference type="STRING" id="2754.EH55_11530"/>
<dbReference type="OrthoDB" id="9780707at2"/>
<dbReference type="EMBL" id="JMKI01000054">
    <property type="protein sequence ID" value="KEJ91176.1"/>
    <property type="molecule type" value="Genomic_DNA"/>
</dbReference>
<evidence type="ECO:0000256" key="5">
    <source>
        <dbReference type="ARBA" id="ARBA00022691"/>
    </source>
</evidence>
<protein>
    <recommendedName>
        <fullName evidence="10">Tetrapyrrole methylase domain-containing protein</fullName>
    </recommendedName>
</protein>
<dbReference type="InterPro" id="IPR014777">
    <property type="entry name" value="4pyrrole_Mease_sub1"/>
</dbReference>
<dbReference type="Gene3D" id="3.40.1010.10">
    <property type="entry name" value="Cobalt-precorrin-4 Transmethylase, Domain 1"/>
    <property type="match status" value="1"/>
</dbReference>
<proteinExistence type="predicted"/>
<dbReference type="Gene3D" id="3.30.950.10">
    <property type="entry name" value="Methyltransferase, Cobalt-precorrin-4 Transmethylase, Domain 2"/>
    <property type="match status" value="1"/>
</dbReference>
<dbReference type="InterPro" id="IPR014776">
    <property type="entry name" value="4pyrrole_Mease_sub2"/>
</dbReference>
<dbReference type="PANTHER" id="PTHR43182:SF1">
    <property type="entry name" value="COBALT-PRECORRIN-7 C(5)-METHYLTRANSFERASE"/>
    <property type="match status" value="1"/>
</dbReference>
<dbReference type="InterPro" id="IPR041698">
    <property type="entry name" value="Methyltransf_25"/>
</dbReference>
<dbReference type="InterPro" id="IPR012818">
    <property type="entry name" value="CbiE"/>
</dbReference>
<dbReference type="NCBIfam" id="TIGR02469">
    <property type="entry name" value="CbiT"/>
    <property type="match status" value="1"/>
</dbReference>
<dbReference type="InterPro" id="IPR035996">
    <property type="entry name" value="4pyrrol_Methylase_sf"/>
</dbReference>
<evidence type="ECO:0000256" key="2">
    <source>
        <dbReference type="ARBA" id="ARBA00022573"/>
    </source>
</evidence>
<dbReference type="InterPro" id="IPR014008">
    <property type="entry name" value="Cbl_synth_MTase_CbiT"/>
</dbReference>
<dbReference type="UniPathway" id="UPA00148"/>
<dbReference type="GO" id="GO:0032259">
    <property type="term" value="P:methylation"/>
    <property type="evidence" value="ECO:0007669"/>
    <property type="project" value="UniProtKB-KW"/>
</dbReference>
<dbReference type="eggNOG" id="COG2242">
    <property type="taxonomic scope" value="Bacteria"/>
</dbReference>
<reference evidence="8 9" key="1">
    <citation type="submission" date="2014-04" db="EMBL/GenBank/DDBJ databases">
        <title>Draft Genome Sequence of Synergistes jonesii.</title>
        <authorList>
            <person name="Coil D.A."/>
            <person name="Eisen J.A."/>
            <person name="Holland-Moritz H.E."/>
        </authorList>
    </citation>
    <scope>NUCLEOTIDE SEQUENCE [LARGE SCALE GENOMIC DNA]</scope>
    <source>
        <strain evidence="8 9">78-1</strain>
    </source>
</reference>
<accession>A0A073INV5</accession>
<dbReference type="RefSeq" id="WP_051682900.1">
    <property type="nucleotide sequence ID" value="NZ_JMKI01000054.1"/>
</dbReference>
<evidence type="ECO:0000313" key="8">
    <source>
        <dbReference type="EMBL" id="KEJ91176.1"/>
    </source>
</evidence>
<dbReference type="InterPro" id="IPR000878">
    <property type="entry name" value="4pyrrol_Mease"/>
</dbReference>
<keyword evidence="3" id="KW-0489">Methyltransferase</keyword>
<name>A0A073INV5_9BACT</name>
<feature type="domain" description="Tetrapyrrole methylase" evidence="6">
    <location>
        <begin position="4"/>
        <end position="193"/>
    </location>
</feature>
<dbReference type="CDD" id="cd11644">
    <property type="entry name" value="Precorrin-6Y-MT"/>
    <property type="match status" value="1"/>
</dbReference>
<evidence type="ECO:0000256" key="1">
    <source>
        <dbReference type="ARBA" id="ARBA00004953"/>
    </source>
</evidence>
<dbReference type="PIRSF" id="PIRSF036428">
    <property type="entry name" value="CobL"/>
    <property type="match status" value="1"/>
</dbReference>
<dbReference type="AlphaFoldDB" id="A0A073INV5"/>
<dbReference type="SUPFAM" id="SSF53335">
    <property type="entry name" value="S-adenosyl-L-methionine-dependent methyltransferases"/>
    <property type="match status" value="1"/>
</dbReference>
<keyword evidence="9" id="KW-1185">Reference proteome</keyword>
<gene>
    <name evidence="8" type="ORF">EH55_11530</name>
</gene>
<evidence type="ECO:0000256" key="3">
    <source>
        <dbReference type="ARBA" id="ARBA00022603"/>
    </source>
</evidence>
<dbReference type="GO" id="GO:0008276">
    <property type="term" value="F:protein methyltransferase activity"/>
    <property type="evidence" value="ECO:0007669"/>
    <property type="project" value="InterPro"/>
</dbReference>
<evidence type="ECO:0000259" key="7">
    <source>
        <dbReference type="Pfam" id="PF13649"/>
    </source>
</evidence>
<dbReference type="GO" id="GO:0009236">
    <property type="term" value="P:cobalamin biosynthetic process"/>
    <property type="evidence" value="ECO:0007669"/>
    <property type="project" value="UniProtKB-UniPathway"/>
</dbReference>
<sequence>MKNKLYVLSAGPGGAAELTPAVREAIAASRAVAVAPRHRHLAAGHPNVIEMSDFKETFERLREELKAGDVSLLVSGDAGIFSLLPLIKKNFPDEDIVVLPGVSSLQSLCAKAGETWQDAVILSGHGRNIPDEKILDAAEHNRSVIFFCDAKKNPAWLCALLDSAGLGGVNTVVGERLGSEEERVRRGAARELARESFDSLAIVLLINDGFSERAPLLPEDSDFIRTEGIPMTHEEVRAVIIAKLRLTPGTVLWDVGAGTGSVSIAAAQLCRRVHAVEVNAEAAELVRENAKKFRLHNVKVYESSALAKLAELPKPDAVFIGGGGPELPAILDCVSERGSGIRVVVSAVSLKTSALCTVKLSEDGFTAFDAAQIAVSRIKRVGNAQIWQARNPVTIFSALTRG</sequence>
<dbReference type="eggNOG" id="COG2241">
    <property type="taxonomic scope" value="Bacteria"/>
</dbReference>
<dbReference type="CDD" id="cd02440">
    <property type="entry name" value="AdoMet_MTases"/>
    <property type="match status" value="1"/>
</dbReference>
<dbReference type="Pfam" id="PF13649">
    <property type="entry name" value="Methyltransf_25"/>
    <property type="match status" value="1"/>
</dbReference>
<keyword evidence="5" id="KW-0949">S-adenosyl-L-methionine</keyword>
<dbReference type="SUPFAM" id="SSF53790">
    <property type="entry name" value="Tetrapyrrole methylase"/>
    <property type="match status" value="1"/>
</dbReference>
<evidence type="ECO:0008006" key="10">
    <source>
        <dbReference type="Google" id="ProtNLM"/>
    </source>
</evidence>
<dbReference type="GeneID" id="90984609"/>
<evidence type="ECO:0000259" key="6">
    <source>
        <dbReference type="Pfam" id="PF00590"/>
    </source>
</evidence>
<keyword evidence="4" id="KW-0808">Transferase</keyword>
<dbReference type="InterPro" id="IPR050714">
    <property type="entry name" value="Cobalamin_biosynth_MTase"/>
</dbReference>
<dbReference type="Proteomes" id="UP000027665">
    <property type="component" value="Unassembled WGS sequence"/>
</dbReference>
<evidence type="ECO:0000313" key="9">
    <source>
        <dbReference type="Proteomes" id="UP000027665"/>
    </source>
</evidence>
<dbReference type="InterPro" id="IPR006365">
    <property type="entry name" value="Cbl_synth_CobL"/>
</dbReference>
<comment type="pathway">
    <text evidence="1">Cofactor biosynthesis; adenosylcobalamin biosynthesis.</text>
</comment>
<organism evidence="8 9">
    <name type="scientific">Synergistes jonesii</name>
    <dbReference type="NCBI Taxonomy" id="2754"/>
    <lineage>
        <taxon>Bacteria</taxon>
        <taxon>Thermotogati</taxon>
        <taxon>Synergistota</taxon>
        <taxon>Synergistia</taxon>
        <taxon>Synergistales</taxon>
        <taxon>Synergistaceae</taxon>
        <taxon>Synergistes</taxon>
    </lineage>
</organism>
<dbReference type="InterPro" id="IPR029063">
    <property type="entry name" value="SAM-dependent_MTases_sf"/>
</dbReference>
<dbReference type="NCBIfam" id="TIGR02467">
    <property type="entry name" value="CbiE"/>
    <property type="match status" value="1"/>
</dbReference>